<dbReference type="EMBL" id="UINC01032019">
    <property type="protein sequence ID" value="SVB19008.1"/>
    <property type="molecule type" value="Genomic_DNA"/>
</dbReference>
<evidence type="ECO:0000259" key="4">
    <source>
        <dbReference type="SMART" id="SM00965"/>
    </source>
</evidence>
<evidence type="ECO:0000256" key="1">
    <source>
        <dbReference type="ARBA" id="ARBA00022448"/>
    </source>
</evidence>
<dbReference type="InterPro" id="IPR011662">
    <property type="entry name" value="Secretin/TonB_short_N"/>
</dbReference>
<proteinExistence type="predicted"/>
<dbReference type="SMART" id="SM00965">
    <property type="entry name" value="STN"/>
    <property type="match status" value="1"/>
</dbReference>
<evidence type="ECO:0000256" key="2">
    <source>
        <dbReference type="ARBA" id="ARBA00023136"/>
    </source>
</evidence>
<dbReference type="InterPro" id="IPR038591">
    <property type="entry name" value="NolW-like_sf"/>
</dbReference>
<feature type="domain" description="Secretin/TonB short N-terminal" evidence="4">
    <location>
        <begin position="57"/>
        <end position="105"/>
    </location>
</feature>
<dbReference type="AlphaFoldDB" id="A0A382BYY7"/>
<feature type="non-terminal residue" evidence="5">
    <location>
        <position position="338"/>
    </location>
</feature>
<keyword evidence="1" id="KW-0813">Transport</keyword>
<name>A0A382BYY7_9ZZZZ</name>
<dbReference type="InterPro" id="IPR051808">
    <property type="entry name" value="Type_IV_pilus_biogenesis"/>
</dbReference>
<dbReference type="Gene3D" id="2.30.30.700">
    <property type="entry name" value="SLA1 homology domain 1"/>
    <property type="match status" value="1"/>
</dbReference>
<organism evidence="5">
    <name type="scientific">marine metagenome</name>
    <dbReference type="NCBI Taxonomy" id="408172"/>
    <lineage>
        <taxon>unclassified sequences</taxon>
        <taxon>metagenomes</taxon>
        <taxon>ecological metagenomes</taxon>
    </lineage>
</organism>
<accession>A0A382BYY7</accession>
<reference evidence="5" key="1">
    <citation type="submission" date="2018-05" db="EMBL/GenBank/DDBJ databases">
        <authorList>
            <person name="Lanie J.A."/>
            <person name="Ng W.-L."/>
            <person name="Kazmierczak K.M."/>
            <person name="Andrzejewski T.M."/>
            <person name="Davidsen T.M."/>
            <person name="Wayne K.J."/>
            <person name="Tettelin H."/>
            <person name="Glass J.I."/>
            <person name="Rusch D."/>
            <person name="Podicherti R."/>
            <person name="Tsui H.-C.T."/>
            <person name="Winkler M.E."/>
        </authorList>
    </citation>
    <scope>NUCLEOTIDE SEQUENCE</scope>
</reference>
<sequence>MKKSHLHIILFLSILMSSFAGNDEKINNRIPDHWVSINFQKAKLTDVLHILVSEKEHNLVFGGDVKGEVTLKLEDVSLETALDAILHVNNYEWFVQDNIIVVQPRTEGQMLSGELTTRLYRLEYISGTVAIEAVKEVLSERGSVKTLSSTQYNEDIIGEMDILMVTDVPNYFNQIQNIIEALDISREQINLSVKFIETNLKENEIIGIDWNLREKMYNSNYEKSLKAMYSSKKWTTKNGGVYNGLYLKSDDKVVTLIMEKDKKAHADAKKPRLWTAKSGEEIRGVLGKITKQEIVIHRGKKEQPVSIRISSLAKNDQNFLNRLSWDGKKEKTIPMKLL</sequence>
<dbReference type="Pfam" id="PF07660">
    <property type="entry name" value="STN"/>
    <property type="match status" value="1"/>
</dbReference>
<keyword evidence="3" id="KW-0998">Cell outer membrane</keyword>
<keyword evidence="2" id="KW-0472">Membrane</keyword>
<evidence type="ECO:0000313" key="5">
    <source>
        <dbReference type="EMBL" id="SVB19008.1"/>
    </source>
</evidence>
<dbReference type="PANTHER" id="PTHR30604:SF1">
    <property type="entry name" value="DNA UTILIZATION PROTEIN HOFQ"/>
    <property type="match status" value="1"/>
</dbReference>
<protein>
    <recommendedName>
        <fullName evidence="4">Secretin/TonB short N-terminal domain-containing protein</fullName>
    </recommendedName>
</protein>
<dbReference type="Gene3D" id="3.30.1370.130">
    <property type="match status" value="1"/>
</dbReference>
<dbReference type="GO" id="GO:0019867">
    <property type="term" value="C:outer membrane"/>
    <property type="evidence" value="ECO:0007669"/>
    <property type="project" value="InterPro"/>
</dbReference>
<gene>
    <name evidence="5" type="ORF">METZ01_LOCUS171862</name>
</gene>
<dbReference type="PANTHER" id="PTHR30604">
    <property type="entry name" value="PROTEIN TRANSPORT PROTEIN HOFQ"/>
    <property type="match status" value="1"/>
</dbReference>
<dbReference type="Gene3D" id="3.30.1370.120">
    <property type="match status" value="1"/>
</dbReference>
<evidence type="ECO:0000256" key="3">
    <source>
        <dbReference type="ARBA" id="ARBA00023237"/>
    </source>
</evidence>